<comment type="caution">
    <text evidence="1">The sequence shown here is derived from an EMBL/GenBank/DDBJ whole genome shotgun (WGS) entry which is preliminary data.</text>
</comment>
<dbReference type="InterPro" id="IPR029063">
    <property type="entry name" value="SAM-dependent_MTases_sf"/>
</dbReference>
<evidence type="ECO:0000313" key="1">
    <source>
        <dbReference type="EMBL" id="KAK4498684.1"/>
    </source>
</evidence>
<proteinExistence type="predicted"/>
<accession>A0ABR0EB23</accession>
<reference evidence="1 2" key="1">
    <citation type="journal article" date="2023" name="G3 (Bethesda)">
        <title>A chromosome-level genome assembly of Zasmidium syzygii isolated from banana leaves.</title>
        <authorList>
            <person name="van Westerhoven A.C."/>
            <person name="Mehrabi R."/>
            <person name="Talebi R."/>
            <person name="Steentjes M.B.F."/>
            <person name="Corcolon B."/>
            <person name="Chong P.A."/>
            <person name="Kema G.H.J."/>
            <person name="Seidl M.F."/>
        </authorList>
    </citation>
    <scope>NUCLEOTIDE SEQUENCE [LARGE SCALE GENOMIC DNA]</scope>
    <source>
        <strain evidence="1 2">P124</strain>
    </source>
</reference>
<name>A0ABR0EB23_ZASCE</name>
<evidence type="ECO:0008006" key="3">
    <source>
        <dbReference type="Google" id="ProtNLM"/>
    </source>
</evidence>
<protein>
    <recommendedName>
        <fullName evidence="3">S-adenosyl-L-methionine-dependent methyltransferase</fullName>
    </recommendedName>
</protein>
<organism evidence="1 2">
    <name type="scientific">Zasmidium cellare</name>
    <name type="common">Wine cellar mold</name>
    <name type="synonym">Racodium cellare</name>
    <dbReference type="NCBI Taxonomy" id="395010"/>
    <lineage>
        <taxon>Eukaryota</taxon>
        <taxon>Fungi</taxon>
        <taxon>Dikarya</taxon>
        <taxon>Ascomycota</taxon>
        <taxon>Pezizomycotina</taxon>
        <taxon>Dothideomycetes</taxon>
        <taxon>Dothideomycetidae</taxon>
        <taxon>Mycosphaerellales</taxon>
        <taxon>Mycosphaerellaceae</taxon>
        <taxon>Zasmidium</taxon>
    </lineage>
</organism>
<dbReference type="EMBL" id="JAXOVC010000007">
    <property type="protein sequence ID" value="KAK4498684.1"/>
    <property type="molecule type" value="Genomic_DNA"/>
</dbReference>
<keyword evidence="2" id="KW-1185">Reference proteome</keyword>
<dbReference type="Proteomes" id="UP001305779">
    <property type="component" value="Unassembled WGS sequence"/>
</dbReference>
<gene>
    <name evidence="1" type="ORF">PRZ48_009194</name>
</gene>
<dbReference type="SUPFAM" id="SSF53335">
    <property type="entry name" value="S-adenosyl-L-methionine-dependent methyltransferases"/>
    <property type="match status" value="1"/>
</dbReference>
<dbReference type="Gene3D" id="3.40.50.150">
    <property type="entry name" value="Vaccinia Virus protein VP39"/>
    <property type="match status" value="1"/>
</dbReference>
<sequence length="393" mass="44805">MDICNLVKELVIQASTISAIFTYRSTFTKGSESPLALFCLGLAASYFCRFVLPLRYNPTNPFTSEFTRRRLKRNKGRGRGNGKLDAAAKADMYGLEHTYFNMNLEPETMWENVGYWKDANGHFPTACRDLFEKMLTITGALDNGPTSILELGCGCVETAYHMLSTRPQNLVNYVGLNINGIQARFCQERLEDWKLKHGKPEQLQTLRAFNADAAQPATWSKEVRETVESFMIPSPTTPAEKAPARKWLFCVDCLYHFRAGREGILTYAREKFGTSLVATDFLIPEKLSFVERWILWATLTGIQVPWWNRLTKQQYIDLLVRSGYDRNSIQIIDITEHAFTPYADFLSAQTAKWDEVGGSVAAIRPFVHWGWALRYWGWAGTLRSVIIVAHPKK</sequence>
<evidence type="ECO:0000313" key="2">
    <source>
        <dbReference type="Proteomes" id="UP001305779"/>
    </source>
</evidence>